<dbReference type="InterPro" id="IPR013759">
    <property type="entry name" value="Topo_IIA_B_C"/>
</dbReference>
<dbReference type="EC" id="5.6.2.2" evidence="3"/>
<dbReference type="GO" id="GO:0000712">
    <property type="term" value="P:resolution of meiotic recombination intermediates"/>
    <property type="evidence" value="ECO:0007669"/>
    <property type="project" value="TreeGrafter"/>
</dbReference>
<keyword evidence="8" id="KW-0413">Isomerase</keyword>
<evidence type="ECO:0000256" key="3">
    <source>
        <dbReference type="ARBA" id="ARBA00012895"/>
    </source>
</evidence>
<name>A0A922L1Z8_DERFA</name>
<dbReference type="GO" id="GO:0006265">
    <property type="term" value="P:DNA topological change"/>
    <property type="evidence" value="ECO:0007669"/>
    <property type="project" value="InterPro"/>
</dbReference>
<evidence type="ECO:0000256" key="1">
    <source>
        <dbReference type="ARBA" id="ARBA00000185"/>
    </source>
</evidence>
<dbReference type="Proteomes" id="UP000790347">
    <property type="component" value="Unassembled WGS sequence"/>
</dbReference>
<dbReference type="AlphaFoldDB" id="A0A922L1Z8"/>
<dbReference type="GO" id="GO:0005524">
    <property type="term" value="F:ATP binding"/>
    <property type="evidence" value="ECO:0007669"/>
    <property type="project" value="UniProtKB-KW"/>
</dbReference>
<evidence type="ECO:0000256" key="8">
    <source>
        <dbReference type="ARBA" id="ARBA00023235"/>
    </source>
</evidence>
<keyword evidence="6" id="KW-0799">Topoisomerase</keyword>
<protein>
    <recommendedName>
        <fullName evidence="3">DNA topoisomerase (ATP-hydrolyzing)</fullName>
        <ecNumber evidence="3">5.6.2.2</ecNumber>
    </recommendedName>
</protein>
<organism evidence="9 10">
    <name type="scientific">Dermatophagoides farinae</name>
    <name type="common">American house dust mite</name>
    <dbReference type="NCBI Taxonomy" id="6954"/>
    <lineage>
        <taxon>Eukaryota</taxon>
        <taxon>Metazoa</taxon>
        <taxon>Ecdysozoa</taxon>
        <taxon>Arthropoda</taxon>
        <taxon>Chelicerata</taxon>
        <taxon>Arachnida</taxon>
        <taxon>Acari</taxon>
        <taxon>Acariformes</taxon>
        <taxon>Sarcoptiformes</taxon>
        <taxon>Astigmata</taxon>
        <taxon>Psoroptidia</taxon>
        <taxon>Analgoidea</taxon>
        <taxon>Pyroglyphidae</taxon>
        <taxon>Dermatophagoidinae</taxon>
        <taxon>Dermatophagoides</taxon>
    </lineage>
</organism>
<keyword evidence="4" id="KW-0547">Nucleotide-binding</keyword>
<proteinExistence type="predicted"/>
<keyword evidence="5" id="KW-0067">ATP-binding</keyword>
<evidence type="ECO:0000256" key="2">
    <source>
        <dbReference type="ARBA" id="ARBA00001946"/>
    </source>
</evidence>
<evidence type="ECO:0000313" key="10">
    <source>
        <dbReference type="Proteomes" id="UP000790347"/>
    </source>
</evidence>
<dbReference type="SUPFAM" id="SSF56719">
    <property type="entry name" value="Type II DNA topoisomerase"/>
    <property type="match status" value="1"/>
</dbReference>
<reference evidence="9" key="1">
    <citation type="submission" date="2013-05" db="EMBL/GenBank/DDBJ databases">
        <authorList>
            <person name="Yim A.K.Y."/>
            <person name="Chan T.F."/>
            <person name="Ji K.M."/>
            <person name="Liu X.Y."/>
            <person name="Zhou J.W."/>
            <person name="Li R.Q."/>
            <person name="Yang K.Y."/>
            <person name="Li J."/>
            <person name="Li M."/>
            <person name="Law P.T.W."/>
            <person name="Wu Y.L."/>
            <person name="Cai Z.L."/>
            <person name="Qin H."/>
            <person name="Bao Y."/>
            <person name="Leung R.K.K."/>
            <person name="Ng P.K.S."/>
            <person name="Zou J."/>
            <person name="Zhong X.J."/>
            <person name="Ran P.X."/>
            <person name="Zhong N.S."/>
            <person name="Liu Z.G."/>
            <person name="Tsui S.K.W."/>
        </authorList>
    </citation>
    <scope>NUCLEOTIDE SEQUENCE</scope>
    <source>
        <strain evidence="9">Derf</strain>
        <tissue evidence="9">Whole organism</tissue>
    </source>
</reference>
<dbReference type="PANTHER" id="PTHR10169:SF38">
    <property type="entry name" value="DNA TOPOISOMERASE 2"/>
    <property type="match status" value="1"/>
</dbReference>
<dbReference type="Gene3D" id="3.40.50.670">
    <property type="match status" value="1"/>
</dbReference>
<accession>A0A922L1Z8</accession>
<dbReference type="GO" id="GO:0000819">
    <property type="term" value="P:sister chromatid segregation"/>
    <property type="evidence" value="ECO:0007669"/>
    <property type="project" value="TreeGrafter"/>
</dbReference>
<dbReference type="PRINTS" id="PR01158">
    <property type="entry name" value="TOPISMRASEII"/>
</dbReference>
<dbReference type="FunFam" id="3.40.50.670:FF:000001">
    <property type="entry name" value="DNA topoisomerase 2"/>
    <property type="match status" value="1"/>
</dbReference>
<gene>
    <name evidence="9" type="primary">TOP2B_15</name>
    <name evidence="9" type="ORF">DERF_011799</name>
</gene>
<evidence type="ECO:0000256" key="7">
    <source>
        <dbReference type="ARBA" id="ARBA00023125"/>
    </source>
</evidence>
<dbReference type="GO" id="GO:0005634">
    <property type="term" value="C:nucleus"/>
    <property type="evidence" value="ECO:0007669"/>
    <property type="project" value="TreeGrafter"/>
</dbReference>
<dbReference type="GO" id="GO:0003918">
    <property type="term" value="F:DNA topoisomerase type II (double strand cut, ATP-hydrolyzing) activity"/>
    <property type="evidence" value="ECO:0007669"/>
    <property type="project" value="UniProtKB-EC"/>
</dbReference>
<dbReference type="InterPro" id="IPR013760">
    <property type="entry name" value="Topo_IIA-like_dom_sf"/>
</dbReference>
<evidence type="ECO:0000256" key="5">
    <source>
        <dbReference type="ARBA" id="ARBA00022840"/>
    </source>
</evidence>
<evidence type="ECO:0000256" key="6">
    <source>
        <dbReference type="ARBA" id="ARBA00023029"/>
    </source>
</evidence>
<comment type="cofactor">
    <cofactor evidence="2">
        <name>Mg(2+)</name>
        <dbReference type="ChEBI" id="CHEBI:18420"/>
    </cofactor>
</comment>
<comment type="catalytic activity">
    <reaction evidence="1">
        <text>ATP-dependent breakage, passage and rejoining of double-stranded DNA.</text>
        <dbReference type="EC" id="5.6.2.2"/>
    </reaction>
</comment>
<keyword evidence="7" id="KW-0238">DNA-binding</keyword>
<dbReference type="InterPro" id="IPR050634">
    <property type="entry name" value="DNA_Topoisomerase_II"/>
</dbReference>
<sequence>MNLILSLMNPILNHSVLAVKHEKVKTDIPKLEDAYDAGTENSIDCTLIVTEGHSAHSNVVGLNKYGLFPLQGVILNVREATDEQILKNPQINNIIKIFGLEYKQKFKTIDDLKKLCYKKCNNFIHEQKKIL</sequence>
<evidence type="ECO:0000313" key="9">
    <source>
        <dbReference type="EMBL" id="KAH9507097.1"/>
    </source>
</evidence>
<evidence type="ECO:0000256" key="4">
    <source>
        <dbReference type="ARBA" id="ARBA00022741"/>
    </source>
</evidence>
<reference evidence="9" key="2">
    <citation type="journal article" date="2022" name="Res Sq">
        <title>Comparative Genomics Reveals Insights into the Divergent Evolution of Astigmatic Mites and Household Pest Adaptations.</title>
        <authorList>
            <person name="Xiong Q."/>
            <person name="Wan A.T.-Y."/>
            <person name="Liu X.-Y."/>
            <person name="Fung C.S.-H."/>
            <person name="Xiao X."/>
            <person name="Malainual N."/>
            <person name="Hou J."/>
            <person name="Wang L."/>
            <person name="Wang M."/>
            <person name="Yang K."/>
            <person name="Cui Y."/>
            <person name="Leung E."/>
            <person name="Nong W."/>
            <person name="Shin S.-K."/>
            <person name="Au S."/>
            <person name="Jeong K.Y."/>
            <person name="Chew F.T."/>
            <person name="Hui J."/>
            <person name="Leung T.F."/>
            <person name="Tungtrongchitr A."/>
            <person name="Zhong N."/>
            <person name="Liu Z."/>
            <person name="Tsui S."/>
        </authorList>
    </citation>
    <scope>NUCLEOTIDE SEQUENCE</scope>
    <source>
        <strain evidence="9">Derf</strain>
        <tissue evidence="9">Whole organism</tissue>
    </source>
</reference>
<dbReference type="GO" id="GO:0003677">
    <property type="term" value="F:DNA binding"/>
    <property type="evidence" value="ECO:0007669"/>
    <property type="project" value="UniProtKB-KW"/>
</dbReference>
<dbReference type="InterPro" id="IPR001154">
    <property type="entry name" value="TopoII_euk"/>
</dbReference>
<comment type="caution">
    <text evidence="9">The sequence shown here is derived from an EMBL/GenBank/DDBJ whole genome shotgun (WGS) entry which is preliminary data.</text>
</comment>
<dbReference type="EMBL" id="ASGP02000005">
    <property type="protein sequence ID" value="KAH9507097.1"/>
    <property type="molecule type" value="Genomic_DNA"/>
</dbReference>
<keyword evidence="10" id="KW-1185">Reference proteome</keyword>
<dbReference type="PANTHER" id="PTHR10169">
    <property type="entry name" value="DNA TOPOISOMERASE/GYRASE"/>
    <property type="match status" value="1"/>
</dbReference>